<comment type="subcellular location">
    <subcellularLocation>
        <location evidence="1">Nucleus</location>
        <location evidence="1">Nuclear pore complex</location>
    </subcellularLocation>
</comment>
<dbReference type="PANTHER" id="PTHR31431">
    <property type="entry name" value="NUCLEOPORIN NUP188 HOMOLOG"/>
    <property type="match status" value="1"/>
</dbReference>
<dbReference type="Pfam" id="PF10487">
    <property type="entry name" value="Nup188_N"/>
    <property type="match status" value="1"/>
</dbReference>
<evidence type="ECO:0000313" key="13">
    <source>
        <dbReference type="EMBL" id="KTB11089.1"/>
    </source>
</evidence>
<keyword evidence="7" id="KW-0539">Nucleus</keyword>
<dbReference type="Proteomes" id="UP000054886">
    <property type="component" value="Unassembled WGS sequence"/>
</dbReference>
<accession>A0A0W0DH81</accession>
<protein>
    <recommendedName>
        <fullName evidence="9">Nucleoporin NUP188</fullName>
    </recommendedName>
</protein>
<keyword evidence="4" id="KW-0653">Protein transport</keyword>
<evidence type="ECO:0000259" key="10">
    <source>
        <dbReference type="Pfam" id="PF10487"/>
    </source>
</evidence>
<proteinExistence type="inferred from homology"/>
<keyword evidence="6" id="KW-0906">Nuclear pore complex</keyword>
<evidence type="ECO:0000313" key="14">
    <source>
        <dbReference type="Proteomes" id="UP000054886"/>
    </source>
</evidence>
<keyword evidence="5" id="KW-0811">Translocation</keyword>
<organism evidence="13 14">
    <name type="scientific">Candida glabrata</name>
    <name type="common">Yeast</name>
    <name type="synonym">Torulopsis glabrata</name>
    <dbReference type="NCBI Taxonomy" id="5478"/>
    <lineage>
        <taxon>Eukaryota</taxon>
        <taxon>Fungi</taxon>
        <taxon>Dikarya</taxon>
        <taxon>Ascomycota</taxon>
        <taxon>Saccharomycotina</taxon>
        <taxon>Saccharomycetes</taxon>
        <taxon>Saccharomycetales</taxon>
        <taxon>Saccharomycetaceae</taxon>
        <taxon>Nakaseomyces</taxon>
    </lineage>
</organism>
<comment type="similarity">
    <text evidence="8">Belongs to the Nup188 family.</text>
</comment>
<dbReference type="GO" id="GO:0006999">
    <property type="term" value="P:nuclear pore organization"/>
    <property type="evidence" value="ECO:0007669"/>
    <property type="project" value="EnsemblFungi"/>
</dbReference>
<dbReference type="VEuPathDB" id="FungiDB:CAGL0J06534g"/>
<dbReference type="Gene3D" id="1.25.10.70">
    <property type="match status" value="1"/>
</dbReference>
<feature type="domain" description="Nuclear pore protein Nup188 C-terminal" evidence="11">
    <location>
        <begin position="1297"/>
        <end position="1665"/>
    </location>
</feature>
<keyword evidence="3" id="KW-0509">mRNA transport</keyword>
<dbReference type="Pfam" id="PF21093">
    <property type="entry name" value="Nup188_N-subdom_III"/>
    <property type="match status" value="1"/>
</dbReference>
<dbReference type="InterPro" id="IPR048883">
    <property type="entry name" value="Nup188_N-subdom_III"/>
</dbReference>
<dbReference type="OrthoDB" id="102511at2759"/>
<comment type="caution">
    <text evidence="13">The sequence shown here is derived from an EMBL/GenBank/DDBJ whole genome shotgun (WGS) entry which is preliminary data.</text>
</comment>
<evidence type="ECO:0000256" key="5">
    <source>
        <dbReference type="ARBA" id="ARBA00023010"/>
    </source>
</evidence>
<sequence>MMAMTMEYRDVAGFLNSIEDDAINKEHINAVSAFLEKNKRQLLELQLGSNESTKHNDNNDTKRVIARKILGYDYDFEGSNEYNLNEFLEKELLERNSMVDIMVDLNTRRHICDRYIPDLNVNNAKNEDSLTGRISTVIDVLLNTLTATNSVDECVLQCMDHLEELHLDNEDTIQDIIDLIINYNILYCFKLLKLLTLYIINRNVAVSLTQKWFSNFSEIVNQVTLISSTHSNRRFLDNTERSMVDTLFIAKLESTISIVSIVFLGLSSAREDSNLNMDTDFLHDVATFKLVHSVLLDEMHKKRMPIVLYMWSFILCAKSIIAEDDSDEITSINELDFIRKCFPQDSIHSMSILFAKNAEDIGLLAKFLETSNCIRNDNIFTTLFASFMTLSVNFIPFTASTTKIIKSVLNDLPRGVIENFISNNAFITKFDTIKAKLPLIDEGLLPFINLTSINEELAEFNWEAFGSYAVKMPLGSIDYDVADRSNSNDSSTLEQIQLSSEVLVKPPFEQDDDVLMPLPKSTKAFIVADVPAITSGKEHTKDSIVKYNSEDGSSNFTTNNVTNETLLVFDYQYNGWSLLGRILQNLSILYTVKGNDINYEQKEFMIAAISLLSNIMSSTIPVDHSIKILESLSSQLSKPRDDDIISVVFKIFERALHKRNYELLCICASFTNVLVRRFPHFVWAYLSTSDLLDHYGKSGLVNIILGSIELTNGEYDFTISIAKMTVGLIDDAVTTSLYSDSGVPLKTKKSILSNLIVHLLNVYESFQFWKYSKSIEQRFELSLELTKAFSKILYFVHGIDSETPPENKITNVLSKAADTITNAFLVPDSYDPPVVISLINTITSPKNKTIYIFGNGLFDELYDHVVQKAYDLANLLVSIRGVSKLNASSLERMLFCQSPKLIDIYLTKPTLKISIVKLLNSLVGVPWSSEYPFLYSYLGHTYSEKFLSSIIKDLTTTLQDYQLAKTLYVFFGTLIRSKQDGLSILFLTGRAPDKAISSSLKNTSKDNQISILNVLKNNAKKMDQYPETTCCYLLEAISYAFNTWSNARNLDEDNDFIVSLLNKLENLMDATVGTNSSDDSQVTHDKELKRRYKLIARIVEIFALYIFTSKNPNSDLMSLLESDKIVPHLQKFFLIEGYQSDLQTNLEKNISEIWNKAELSMFALSPIAKTFINFDDNIFDISILDQCLGNDSSWTGTDSIRNQIIDASSNLQSTVAQVAAAKSWGALITAFIKRKNSIVPECYMSLLSDLLQYNIEYGVEAPIFTDVYMERLELVFFFLYNIHNNGQQLPDKNIQKLLAQLLEILKSPEVNFLTNIPENTGSLLYRPILRSILLLLSMVKDGPQFVELNADLLIQTNEESFCKGLYLLFSNILSEINSMKATSGQYSIANIDEKIQDISLLLNIVVKTQELNPSSEFNSIFASSLYEVGTLQVMLNLYSSSHLYLVNDEPILGQLSLSIIAELCMIREVAEKLITNGLFTVLVESPLSVALQRNAIKTSSQPRIHYIWSNGLLSITLILLSNFGSKILPETYLFISYFSNQIGNVLSSWFDSNMSVSTALVNETKQIILLQKMLEAINKVNSVSTSRNNSTVQNPDNVKQIPGLVSEQDYKQLNSALKKLLTHPKYLNSRIVASTTDEQHMLEEISRRNELSTIISNQIKEIQDLLFETL</sequence>
<reference evidence="13 14" key="1">
    <citation type="submission" date="2015-10" db="EMBL/GenBank/DDBJ databases">
        <title>Draft genomes sequences of Candida glabrata isolates 1A, 1B, 2A, 2B, 3A and 3B.</title>
        <authorList>
            <person name="Haavelsrud O.E."/>
            <person name="Gaustad P."/>
        </authorList>
    </citation>
    <scope>NUCLEOTIDE SEQUENCE [LARGE SCALE GENOMIC DNA]</scope>
    <source>
        <strain evidence="13">910700640</strain>
    </source>
</reference>
<dbReference type="GO" id="GO:0017056">
    <property type="term" value="F:structural constituent of nuclear pore"/>
    <property type="evidence" value="ECO:0007669"/>
    <property type="project" value="EnsemblFungi"/>
</dbReference>
<evidence type="ECO:0000256" key="9">
    <source>
        <dbReference type="ARBA" id="ARBA00040174"/>
    </source>
</evidence>
<dbReference type="InterPro" id="IPR018864">
    <property type="entry name" value="Nucleoporin_Nup188_N"/>
</dbReference>
<evidence type="ECO:0000256" key="4">
    <source>
        <dbReference type="ARBA" id="ARBA00022927"/>
    </source>
</evidence>
<dbReference type="VEuPathDB" id="FungiDB:GWK60_J06369"/>
<dbReference type="VEuPathDB" id="FungiDB:GVI51_J06391"/>
<dbReference type="Pfam" id="PF18378">
    <property type="entry name" value="Nup188_C"/>
    <property type="match status" value="1"/>
</dbReference>
<evidence type="ECO:0000256" key="3">
    <source>
        <dbReference type="ARBA" id="ARBA00022816"/>
    </source>
</evidence>
<dbReference type="InterPro" id="IPR044840">
    <property type="entry name" value="Nup188"/>
</dbReference>
<dbReference type="GO" id="GO:0044611">
    <property type="term" value="C:nuclear pore inner ring"/>
    <property type="evidence" value="ECO:0007669"/>
    <property type="project" value="EnsemblFungi"/>
</dbReference>
<dbReference type="PANTHER" id="PTHR31431:SF1">
    <property type="entry name" value="NUCLEOPORIN NUP188"/>
    <property type="match status" value="1"/>
</dbReference>
<gene>
    <name evidence="13" type="ORF">AO440_003044</name>
</gene>
<evidence type="ECO:0000256" key="1">
    <source>
        <dbReference type="ARBA" id="ARBA00004567"/>
    </source>
</evidence>
<evidence type="ECO:0000256" key="8">
    <source>
        <dbReference type="ARBA" id="ARBA00038387"/>
    </source>
</evidence>
<feature type="domain" description="Nucleoporin Nup188 N-terminal subdomain III" evidence="12">
    <location>
        <begin position="567"/>
        <end position="990"/>
    </location>
</feature>
<feature type="domain" description="Nucleoporin Nup188 N-terminal" evidence="10">
    <location>
        <begin position="84"/>
        <end position="478"/>
    </location>
</feature>
<name>A0A0W0DH81_CANGB</name>
<evidence type="ECO:0000256" key="6">
    <source>
        <dbReference type="ARBA" id="ARBA00023132"/>
    </source>
</evidence>
<dbReference type="GO" id="GO:0031990">
    <property type="term" value="P:mRNA export from nucleus in response to heat stress"/>
    <property type="evidence" value="ECO:0007669"/>
    <property type="project" value="EnsemblFungi"/>
</dbReference>
<evidence type="ECO:0000259" key="12">
    <source>
        <dbReference type="Pfam" id="PF21093"/>
    </source>
</evidence>
<dbReference type="VEuPathDB" id="FungiDB:B1J91_J06534g"/>
<dbReference type="EMBL" id="LLZZ01000043">
    <property type="protein sequence ID" value="KTB11089.1"/>
    <property type="molecule type" value="Genomic_DNA"/>
</dbReference>
<evidence type="ECO:0000256" key="2">
    <source>
        <dbReference type="ARBA" id="ARBA00022448"/>
    </source>
</evidence>
<dbReference type="GO" id="GO:0006606">
    <property type="term" value="P:protein import into nucleus"/>
    <property type="evidence" value="ECO:0007669"/>
    <property type="project" value="EnsemblFungi"/>
</dbReference>
<dbReference type="InterPro" id="IPR041634">
    <property type="entry name" value="Nup188_C"/>
</dbReference>
<keyword evidence="2" id="KW-0813">Transport</keyword>
<evidence type="ECO:0000259" key="11">
    <source>
        <dbReference type="Pfam" id="PF18378"/>
    </source>
</evidence>
<evidence type="ECO:0000256" key="7">
    <source>
        <dbReference type="ARBA" id="ARBA00023242"/>
    </source>
</evidence>